<evidence type="ECO:0000259" key="6">
    <source>
        <dbReference type="PROSITE" id="PS01124"/>
    </source>
</evidence>
<feature type="transmembrane region" description="Helical" evidence="5">
    <location>
        <begin position="6"/>
        <end position="23"/>
    </location>
</feature>
<feature type="domain" description="HTH araC/xylS-type" evidence="6">
    <location>
        <begin position="238"/>
        <end position="342"/>
    </location>
</feature>
<evidence type="ECO:0000256" key="1">
    <source>
        <dbReference type="ARBA" id="ARBA00023015"/>
    </source>
</evidence>
<keyword evidence="1" id="KW-0805">Transcription regulation</keyword>
<dbReference type="AlphaFoldDB" id="A0A857C2A3"/>
<keyword evidence="3" id="KW-0804">Transcription</keyword>
<feature type="region of interest" description="Disordered" evidence="4">
    <location>
        <begin position="209"/>
        <end position="233"/>
    </location>
</feature>
<dbReference type="GO" id="GO:0043565">
    <property type="term" value="F:sequence-specific DNA binding"/>
    <property type="evidence" value="ECO:0007669"/>
    <property type="project" value="InterPro"/>
</dbReference>
<dbReference type="Proteomes" id="UP000435648">
    <property type="component" value="Chromosome"/>
</dbReference>
<evidence type="ECO:0000313" key="7">
    <source>
        <dbReference type="EMBL" id="QGZ33037.1"/>
    </source>
</evidence>
<reference evidence="7 8" key="1">
    <citation type="submission" date="2019-12" db="EMBL/GenBank/DDBJ databases">
        <title>The genome of Stappia indica PHM037.</title>
        <authorList>
            <person name="Kacar D."/>
            <person name="Galan B."/>
            <person name="Canedo L."/>
            <person name="Rodriguez P."/>
            <person name="de la Calle F."/>
            <person name="Garcia J.L."/>
        </authorList>
    </citation>
    <scope>NUCLEOTIDE SEQUENCE [LARGE SCALE GENOMIC DNA]</scope>
    <source>
        <strain evidence="7 8">PHM037</strain>
    </source>
</reference>
<feature type="transmembrane region" description="Helical" evidence="5">
    <location>
        <begin position="180"/>
        <end position="203"/>
    </location>
</feature>
<organism evidence="7 8">
    <name type="scientific">Stappia indica</name>
    <dbReference type="NCBI Taxonomy" id="538381"/>
    <lineage>
        <taxon>Bacteria</taxon>
        <taxon>Pseudomonadati</taxon>
        <taxon>Pseudomonadota</taxon>
        <taxon>Alphaproteobacteria</taxon>
        <taxon>Hyphomicrobiales</taxon>
        <taxon>Stappiaceae</taxon>
        <taxon>Stappia</taxon>
    </lineage>
</organism>
<evidence type="ECO:0000313" key="8">
    <source>
        <dbReference type="Proteomes" id="UP000435648"/>
    </source>
</evidence>
<dbReference type="PROSITE" id="PS01124">
    <property type="entry name" value="HTH_ARAC_FAMILY_2"/>
    <property type="match status" value="1"/>
</dbReference>
<name>A0A857C2A3_9HYPH</name>
<proteinExistence type="predicted"/>
<feature type="compositionally biased region" description="Acidic residues" evidence="4">
    <location>
        <begin position="211"/>
        <end position="220"/>
    </location>
</feature>
<keyword evidence="2" id="KW-0238">DNA-binding</keyword>
<sequence>MLVLPIPLAVALVLAFLACRFVLLRDGPSLFPLLLGAAALQGTLISLVQHYGIAALQPVLPVTASLVPPLAYLAFRQAAIRAPALPGALPHVAAPLAAALAVPLGQGALQWLPDAALVALYAGYGAAILYQARGREDLPLARLEAGHLPRRIWQAVGASLLLSAVSDTAIAIALMSGEAWLRPLVVSLTSSLALLAVGLLGLVAARPGSVGEDEGPDSDEAVPRETGAESGADIEADKELMARLGALLDQGGACLDPDLTLARLARRLHVPMKQLSAAINRTQGENVSRHVNGYRIRHACKLLAEGHGVTAAMLASGFNTKSNFNREFLRVTGETPSAYRARVSAG</sequence>
<evidence type="ECO:0000256" key="2">
    <source>
        <dbReference type="ARBA" id="ARBA00023125"/>
    </source>
</evidence>
<feature type="transmembrane region" description="Helical" evidence="5">
    <location>
        <begin position="115"/>
        <end position="132"/>
    </location>
</feature>
<keyword evidence="5" id="KW-0472">Membrane</keyword>
<dbReference type="Gene3D" id="1.10.10.60">
    <property type="entry name" value="Homeodomain-like"/>
    <property type="match status" value="1"/>
</dbReference>
<dbReference type="RefSeq" id="WP_158192075.1">
    <property type="nucleotide sequence ID" value="NZ_CP046908.1"/>
</dbReference>
<feature type="transmembrane region" description="Helical" evidence="5">
    <location>
        <begin position="87"/>
        <end position="109"/>
    </location>
</feature>
<evidence type="ECO:0000256" key="4">
    <source>
        <dbReference type="SAM" id="MobiDB-lite"/>
    </source>
</evidence>
<evidence type="ECO:0000256" key="3">
    <source>
        <dbReference type="ARBA" id="ARBA00023163"/>
    </source>
</evidence>
<feature type="transmembrane region" description="Helical" evidence="5">
    <location>
        <begin position="54"/>
        <end position="75"/>
    </location>
</feature>
<dbReference type="Pfam" id="PF12833">
    <property type="entry name" value="HTH_18"/>
    <property type="match status" value="1"/>
</dbReference>
<keyword evidence="5" id="KW-0812">Transmembrane</keyword>
<protein>
    <submittedName>
        <fullName evidence="7">Helix-turn-helix domain-containing protein</fullName>
    </submittedName>
</protein>
<keyword evidence="5" id="KW-1133">Transmembrane helix</keyword>
<dbReference type="SMART" id="SM00342">
    <property type="entry name" value="HTH_ARAC"/>
    <property type="match status" value="1"/>
</dbReference>
<dbReference type="InterPro" id="IPR009057">
    <property type="entry name" value="Homeodomain-like_sf"/>
</dbReference>
<feature type="transmembrane region" description="Helical" evidence="5">
    <location>
        <begin position="152"/>
        <end position="174"/>
    </location>
</feature>
<dbReference type="PANTHER" id="PTHR43280">
    <property type="entry name" value="ARAC-FAMILY TRANSCRIPTIONAL REGULATOR"/>
    <property type="match status" value="1"/>
</dbReference>
<dbReference type="SUPFAM" id="SSF46689">
    <property type="entry name" value="Homeodomain-like"/>
    <property type="match status" value="1"/>
</dbReference>
<dbReference type="KEGG" id="siw:GH266_00045"/>
<dbReference type="PANTHER" id="PTHR43280:SF29">
    <property type="entry name" value="ARAC-FAMILY TRANSCRIPTIONAL REGULATOR"/>
    <property type="match status" value="1"/>
</dbReference>
<gene>
    <name evidence="7" type="ORF">GH266_00045</name>
</gene>
<evidence type="ECO:0000256" key="5">
    <source>
        <dbReference type="SAM" id="Phobius"/>
    </source>
</evidence>
<dbReference type="GO" id="GO:0003700">
    <property type="term" value="F:DNA-binding transcription factor activity"/>
    <property type="evidence" value="ECO:0007669"/>
    <property type="project" value="InterPro"/>
</dbReference>
<dbReference type="OrthoDB" id="345413at2"/>
<dbReference type="EMBL" id="CP046908">
    <property type="protein sequence ID" value="QGZ33037.1"/>
    <property type="molecule type" value="Genomic_DNA"/>
</dbReference>
<accession>A0A857C2A3</accession>
<dbReference type="InterPro" id="IPR018060">
    <property type="entry name" value="HTH_AraC"/>
</dbReference>